<dbReference type="SUPFAM" id="SSF46785">
    <property type="entry name" value="Winged helix' DNA-binding domain"/>
    <property type="match status" value="1"/>
</dbReference>
<dbReference type="AlphaFoldDB" id="A0A5B9D5M5"/>
<dbReference type="InterPro" id="IPR011008">
    <property type="entry name" value="Dimeric_a/b-barrel"/>
</dbReference>
<evidence type="ECO:0000313" key="5">
    <source>
        <dbReference type="EMBL" id="QEE14384.1"/>
    </source>
</evidence>
<dbReference type="Pfam" id="PF13412">
    <property type="entry name" value="HTH_24"/>
    <property type="match status" value="1"/>
</dbReference>
<keyword evidence="1" id="KW-0805">Transcription regulation</keyword>
<dbReference type="InterPro" id="IPR036390">
    <property type="entry name" value="WH_DNA-bd_sf"/>
</dbReference>
<dbReference type="PROSITE" id="PS50956">
    <property type="entry name" value="HTH_ASNC_2"/>
    <property type="match status" value="1"/>
</dbReference>
<dbReference type="GO" id="GO:0043200">
    <property type="term" value="P:response to amino acid"/>
    <property type="evidence" value="ECO:0007669"/>
    <property type="project" value="TreeGrafter"/>
</dbReference>
<accession>A0A5B9D5M5</accession>
<dbReference type="InterPro" id="IPR036388">
    <property type="entry name" value="WH-like_DNA-bd_sf"/>
</dbReference>
<gene>
    <name evidence="5" type="ORF">DSAG12_00197</name>
</gene>
<reference evidence="5 6" key="2">
    <citation type="journal article" date="2024" name="Int. J. Syst. Evol. Microbiol.">
        <title>Promethearchaeum syntrophicum gen. nov., sp. nov., an anaerobic, obligately syntrophic archaeon, the first isolate of the lineage 'Asgard' archaea, and proposal of the new archaeal phylum Promethearchaeota phyl. nov. and kingdom Promethearchaeati regn. nov.</title>
        <authorList>
            <person name="Imachi H."/>
            <person name="Nobu M.K."/>
            <person name="Kato S."/>
            <person name="Takaki Y."/>
            <person name="Miyazaki M."/>
            <person name="Miyata M."/>
            <person name="Ogawara M."/>
            <person name="Saito Y."/>
            <person name="Sakai S."/>
            <person name="Tahara Y.O."/>
            <person name="Takano Y."/>
            <person name="Tasumi E."/>
            <person name="Uematsu K."/>
            <person name="Yoshimura T."/>
            <person name="Itoh T."/>
            <person name="Ohkuma M."/>
            <person name="Takai K."/>
        </authorList>
    </citation>
    <scope>NUCLEOTIDE SEQUENCE [LARGE SCALE GENOMIC DNA]</scope>
    <source>
        <strain evidence="5 6">MK-D1</strain>
    </source>
</reference>
<protein>
    <submittedName>
        <fullName evidence="5">Lrp/AsnC family transcriptional regulator</fullName>
    </submittedName>
</protein>
<dbReference type="Gene3D" id="3.30.70.920">
    <property type="match status" value="1"/>
</dbReference>
<dbReference type="Gene3D" id="1.10.10.10">
    <property type="entry name" value="Winged helix-like DNA-binding domain superfamily/Winged helix DNA-binding domain"/>
    <property type="match status" value="1"/>
</dbReference>
<dbReference type="SUPFAM" id="SSF54909">
    <property type="entry name" value="Dimeric alpha+beta barrel"/>
    <property type="match status" value="1"/>
</dbReference>
<dbReference type="KEGG" id="psyt:DSAG12_00197"/>
<dbReference type="SMART" id="SM00344">
    <property type="entry name" value="HTH_ASNC"/>
    <property type="match status" value="1"/>
</dbReference>
<dbReference type="PRINTS" id="PR00033">
    <property type="entry name" value="HTHASNC"/>
</dbReference>
<proteinExistence type="predicted"/>
<evidence type="ECO:0000259" key="4">
    <source>
        <dbReference type="PROSITE" id="PS50956"/>
    </source>
</evidence>
<reference evidence="5 6" key="1">
    <citation type="journal article" date="2020" name="Nature">
        <title>Isolation of an archaeon at the prokaryote-eukaryote interface.</title>
        <authorList>
            <person name="Imachi H."/>
            <person name="Nobu M.K."/>
            <person name="Nakahara N."/>
            <person name="Morono Y."/>
            <person name="Ogawara M."/>
            <person name="Takaki Y."/>
            <person name="Takano Y."/>
            <person name="Uematsu K."/>
            <person name="Ikuta T."/>
            <person name="Ito M."/>
            <person name="Matsui Y."/>
            <person name="Miyazaki M."/>
            <person name="Murata K."/>
            <person name="Saito Y."/>
            <person name="Sakai S."/>
            <person name="Song C."/>
            <person name="Tasumi E."/>
            <person name="Yamanaka Y."/>
            <person name="Yamaguchi T."/>
            <person name="Kamagata Y."/>
            <person name="Tamaki H."/>
            <person name="Takai K."/>
        </authorList>
    </citation>
    <scope>NUCLEOTIDE SEQUENCE [LARGE SCALE GENOMIC DNA]</scope>
    <source>
        <strain evidence="5 6">MK-D1</strain>
    </source>
</reference>
<keyword evidence="3" id="KW-0804">Transcription</keyword>
<keyword evidence="2" id="KW-0238">DNA-binding</keyword>
<dbReference type="Proteomes" id="UP000321408">
    <property type="component" value="Chromosome"/>
</dbReference>
<evidence type="ECO:0000256" key="1">
    <source>
        <dbReference type="ARBA" id="ARBA00023015"/>
    </source>
</evidence>
<keyword evidence="6" id="KW-1185">Reference proteome</keyword>
<evidence type="ECO:0000313" key="6">
    <source>
        <dbReference type="Proteomes" id="UP000321408"/>
    </source>
</evidence>
<evidence type="ECO:0000256" key="2">
    <source>
        <dbReference type="ARBA" id="ARBA00023125"/>
    </source>
</evidence>
<evidence type="ECO:0000256" key="3">
    <source>
        <dbReference type="ARBA" id="ARBA00023163"/>
    </source>
</evidence>
<dbReference type="PANTHER" id="PTHR30154">
    <property type="entry name" value="LEUCINE-RESPONSIVE REGULATORY PROTEIN"/>
    <property type="match status" value="1"/>
</dbReference>
<dbReference type="OrthoDB" id="6995at2157"/>
<dbReference type="InterPro" id="IPR019887">
    <property type="entry name" value="Tscrpt_reg_AsnC/Lrp_C"/>
</dbReference>
<dbReference type="GO" id="GO:0005829">
    <property type="term" value="C:cytosol"/>
    <property type="evidence" value="ECO:0007669"/>
    <property type="project" value="TreeGrafter"/>
</dbReference>
<organism evidence="5 6">
    <name type="scientific">Promethearchaeum syntrophicum</name>
    <dbReference type="NCBI Taxonomy" id="2594042"/>
    <lineage>
        <taxon>Archaea</taxon>
        <taxon>Promethearchaeati</taxon>
        <taxon>Promethearchaeota</taxon>
        <taxon>Promethearchaeia</taxon>
        <taxon>Promethearchaeales</taxon>
        <taxon>Promethearchaeaceae</taxon>
        <taxon>Promethearchaeum</taxon>
    </lineage>
</organism>
<dbReference type="RefSeq" id="WP_147661339.1">
    <property type="nucleotide sequence ID" value="NZ_CP042905.2"/>
</dbReference>
<dbReference type="PANTHER" id="PTHR30154:SF34">
    <property type="entry name" value="TRANSCRIPTIONAL REGULATOR AZLB"/>
    <property type="match status" value="1"/>
</dbReference>
<sequence length="157" mass="18033">MASRRSFLDDIDKEILKLVQLDSGRPSLSKLAQKLNISKAKVNYRLNRLENEDIIQGYHAKVNPSKLGKDQQMIIRIRAKFGPGYHKKVGEMLSNIPGVFAVYFVFGENDFVVLARASNREAIFEKMQILFNSELIERTTTEIVTKAIKEDNCFFDF</sequence>
<dbReference type="GeneID" id="41328200"/>
<name>A0A5B9D5M5_9ARCH</name>
<feature type="domain" description="HTH asnC-type" evidence="4">
    <location>
        <begin position="8"/>
        <end position="70"/>
    </location>
</feature>
<dbReference type="Pfam" id="PF01037">
    <property type="entry name" value="AsnC_trans_reg"/>
    <property type="match status" value="1"/>
</dbReference>
<dbReference type="GO" id="GO:0043565">
    <property type="term" value="F:sequence-specific DNA binding"/>
    <property type="evidence" value="ECO:0007669"/>
    <property type="project" value="InterPro"/>
</dbReference>
<dbReference type="InterPro" id="IPR000485">
    <property type="entry name" value="AsnC-type_HTH_dom"/>
</dbReference>
<dbReference type="EMBL" id="CP042905">
    <property type="protein sequence ID" value="QEE14384.1"/>
    <property type="molecule type" value="Genomic_DNA"/>
</dbReference>
<dbReference type="InterPro" id="IPR019888">
    <property type="entry name" value="Tscrpt_reg_AsnC-like"/>
</dbReference>